<comment type="subcellular location">
    <subcellularLocation>
        <location evidence="1">Membrane</location>
        <topology evidence="1">Single-pass membrane protein</topology>
    </subcellularLocation>
</comment>
<evidence type="ECO:0000256" key="5">
    <source>
        <dbReference type="ARBA" id="ARBA00022692"/>
    </source>
</evidence>
<evidence type="ECO:0000256" key="2">
    <source>
        <dbReference type="ARBA" id="ARBA00007647"/>
    </source>
</evidence>
<dbReference type="EC" id="2.4.1.-" evidence="8"/>
<dbReference type="EMBL" id="CAXKWB010002054">
    <property type="protein sequence ID" value="CAL4066096.1"/>
    <property type="molecule type" value="Genomic_DNA"/>
</dbReference>
<evidence type="ECO:0000313" key="9">
    <source>
        <dbReference type="EMBL" id="CAL4066096.1"/>
    </source>
</evidence>
<evidence type="ECO:0000256" key="3">
    <source>
        <dbReference type="ARBA" id="ARBA00022676"/>
    </source>
</evidence>
<dbReference type="Proteomes" id="UP001497623">
    <property type="component" value="Unassembled WGS sequence"/>
</dbReference>
<proteinExistence type="inferred from homology"/>
<accession>A0AAV2PYF9</accession>
<keyword evidence="4 8" id="KW-0808">Transferase</keyword>
<dbReference type="GO" id="GO:0016020">
    <property type="term" value="C:membrane"/>
    <property type="evidence" value="ECO:0007669"/>
    <property type="project" value="UniProtKB-SubCell"/>
</dbReference>
<dbReference type="AlphaFoldDB" id="A0AAV2PYF9"/>
<dbReference type="GO" id="GO:0016757">
    <property type="term" value="F:glycosyltransferase activity"/>
    <property type="evidence" value="ECO:0007669"/>
    <property type="project" value="UniProtKB-UniRule"/>
</dbReference>
<evidence type="ECO:0000256" key="7">
    <source>
        <dbReference type="ARBA" id="ARBA00023136"/>
    </source>
</evidence>
<name>A0AAV2PYF9_MEGNR</name>
<dbReference type="InterPro" id="IPR008166">
    <property type="entry name" value="Glyco_transf_92"/>
</dbReference>
<reference evidence="9 10" key="1">
    <citation type="submission" date="2024-05" db="EMBL/GenBank/DDBJ databases">
        <authorList>
            <person name="Wallberg A."/>
        </authorList>
    </citation>
    <scope>NUCLEOTIDE SEQUENCE [LARGE SCALE GENOMIC DNA]</scope>
</reference>
<comment type="caution">
    <text evidence="9">The sequence shown here is derived from an EMBL/GenBank/DDBJ whole genome shotgun (WGS) entry which is preliminary data.</text>
</comment>
<dbReference type="PANTHER" id="PTHR21461">
    <property type="entry name" value="GLYCOSYLTRANSFERASE FAMILY 92 PROTEIN"/>
    <property type="match status" value="1"/>
</dbReference>
<organism evidence="9 10">
    <name type="scientific">Meganyctiphanes norvegica</name>
    <name type="common">Northern krill</name>
    <name type="synonym">Thysanopoda norvegica</name>
    <dbReference type="NCBI Taxonomy" id="48144"/>
    <lineage>
        <taxon>Eukaryota</taxon>
        <taxon>Metazoa</taxon>
        <taxon>Ecdysozoa</taxon>
        <taxon>Arthropoda</taxon>
        <taxon>Crustacea</taxon>
        <taxon>Multicrustacea</taxon>
        <taxon>Malacostraca</taxon>
        <taxon>Eumalacostraca</taxon>
        <taxon>Eucarida</taxon>
        <taxon>Euphausiacea</taxon>
        <taxon>Euphausiidae</taxon>
        <taxon>Meganyctiphanes</taxon>
    </lineage>
</organism>
<evidence type="ECO:0000256" key="6">
    <source>
        <dbReference type="ARBA" id="ARBA00022989"/>
    </source>
</evidence>
<evidence type="ECO:0000256" key="8">
    <source>
        <dbReference type="RuleBase" id="RU366017"/>
    </source>
</evidence>
<evidence type="ECO:0000256" key="1">
    <source>
        <dbReference type="ARBA" id="ARBA00004167"/>
    </source>
</evidence>
<keyword evidence="5" id="KW-0812">Transmembrane</keyword>
<keyword evidence="6" id="KW-1133">Transmembrane helix</keyword>
<dbReference type="PANTHER" id="PTHR21461:SF83">
    <property type="entry name" value="GLYCOSYLTRANSFERASE FAMILY 92 PROTEIN"/>
    <property type="match status" value="1"/>
</dbReference>
<evidence type="ECO:0000313" key="10">
    <source>
        <dbReference type="Proteomes" id="UP001497623"/>
    </source>
</evidence>
<dbReference type="Pfam" id="PF01697">
    <property type="entry name" value="Glyco_transf_92"/>
    <property type="match status" value="1"/>
</dbReference>
<dbReference type="GO" id="GO:0005737">
    <property type="term" value="C:cytoplasm"/>
    <property type="evidence" value="ECO:0007669"/>
    <property type="project" value="TreeGrafter"/>
</dbReference>
<evidence type="ECO:0000256" key="4">
    <source>
        <dbReference type="ARBA" id="ARBA00022679"/>
    </source>
</evidence>
<comment type="similarity">
    <text evidence="2 8">Belongs to the glycosyltransferase 92 family.</text>
</comment>
<sequence>MRGFSINLFSAFYDKRKAFRGNAFVRILSIMKKLEKWPNLFCQMWFHKGKITTSKASVHLIRYYNKSTIFTHMVYCEVPLNEIDEVPLAVSLVTDRDAHANNLLRVMNNEPIDGHKKDFAVCHKGLDFPFYDISIKLVEWLELLNILGVSKVFFYEFNVHPNISRVLQYYTLRGRVEVIPLTLPGTQPTEPKELHDFLMKNYKDQLSQEKLPYNDCFYRNINKFKYIVNLDLDEILIPRKGQTWQELIDKINKNHKNKGQQLPDSYEIQRVISLDKFRSSHENDPRIPSYMYMLQNVYLLNNYTGGPKSVISTERTITVKTHKVERCQKRCVHFKVPEDTAHIVHFRKSCKGSKDTSCTTGISVKNIEIWKYKKDLIKQTTEVLIKLKLI</sequence>
<gene>
    <name evidence="9" type="ORF">MNOR_LOCUS5343</name>
</gene>
<keyword evidence="7" id="KW-0472">Membrane</keyword>
<keyword evidence="3 8" id="KW-0328">Glycosyltransferase</keyword>
<keyword evidence="10" id="KW-1185">Reference proteome</keyword>
<protein>
    <recommendedName>
        <fullName evidence="8">Glycosyltransferase family 92 protein</fullName>
        <ecNumber evidence="8">2.4.1.-</ecNumber>
    </recommendedName>
</protein>